<accession>A0A8S9RF20</accession>
<name>A0A8S9RF20_BRACR</name>
<reference evidence="1" key="1">
    <citation type="submission" date="2019-12" db="EMBL/GenBank/DDBJ databases">
        <title>Genome sequencing and annotation of Brassica cretica.</title>
        <authorList>
            <person name="Studholme D.J."/>
            <person name="Sarris P."/>
        </authorList>
    </citation>
    <scope>NUCLEOTIDE SEQUENCE</scope>
    <source>
        <strain evidence="1">PFS-109/04</strain>
        <tissue evidence="1">Leaf</tissue>
    </source>
</reference>
<comment type="caution">
    <text evidence="1">The sequence shown here is derived from an EMBL/GenBank/DDBJ whole genome shotgun (WGS) entry which is preliminary data.</text>
</comment>
<gene>
    <name evidence="1" type="ORF">F2Q69_00061818</name>
</gene>
<organism evidence="1 2">
    <name type="scientific">Brassica cretica</name>
    <name type="common">Mustard</name>
    <dbReference type="NCBI Taxonomy" id="69181"/>
    <lineage>
        <taxon>Eukaryota</taxon>
        <taxon>Viridiplantae</taxon>
        <taxon>Streptophyta</taxon>
        <taxon>Embryophyta</taxon>
        <taxon>Tracheophyta</taxon>
        <taxon>Spermatophyta</taxon>
        <taxon>Magnoliopsida</taxon>
        <taxon>eudicotyledons</taxon>
        <taxon>Gunneridae</taxon>
        <taxon>Pentapetalae</taxon>
        <taxon>rosids</taxon>
        <taxon>malvids</taxon>
        <taxon>Brassicales</taxon>
        <taxon>Brassicaceae</taxon>
        <taxon>Brassiceae</taxon>
        <taxon>Brassica</taxon>
    </lineage>
</organism>
<dbReference type="EMBL" id="QGKX02000095">
    <property type="protein sequence ID" value="KAF3571295.1"/>
    <property type="molecule type" value="Genomic_DNA"/>
</dbReference>
<evidence type="ECO:0000313" key="1">
    <source>
        <dbReference type="EMBL" id="KAF3571295.1"/>
    </source>
</evidence>
<sequence>MENRGLDLVKARKMEKTSQDVQVHPNQMDARGNDKDACGTVRMVRRMRIHVCLRFLHHPSQVWHDPSQVWHDLSQVLHDPSQVWYGEKHEPRLRCSERPELHVELVPCNDPWTAAHQYESNILLFGFGSGHPGYPIFGADPERISDNKSQA</sequence>
<dbReference type="Proteomes" id="UP000712600">
    <property type="component" value="Unassembled WGS sequence"/>
</dbReference>
<evidence type="ECO:0000313" key="2">
    <source>
        <dbReference type="Proteomes" id="UP000712600"/>
    </source>
</evidence>
<proteinExistence type="predicted"/>
<protein>
    <submittedName>
        <fullName evidence="1">Uncharacterized protein</fullName>
    </submittedName>
</protein>
<dbReference type="AlphaFoldDB" id="A0A8S9RF20"/>